<dbReference type="OrthoDB" id="9809047at2"/>
<dbReference type="SUPFAM" id="SSF55594">
    <property type="entry name" value="HPr-like"/>
    <property type="match status" value="1"/>
</dbReference>
<dbReference type="InterPro" id="IPR035895">
    <property type="entry name" value="HPr-like_sf"/>
</dbReference>
<keyword evidence="3" id="KW-0762">Sugar transport</keyword>
<dbReference type="Pfam" id="PF00381">
    <property type="entry name" value="PTS-HPr"/>
    <property type="match status" value="1"/>
</dbReference>
<keyword evidence="6" id="KW-1185">Reference proteome</keyword>
<sequence length="106" mass="11419">METRVDADAECPAPVARREVTIVNAYGLHMRPSTRFVKLAGTFRSDVWVDFRGARANGKSLLEMTCLGAEHGTSLEIEAKGPDAEQAVAALAELVAAGFHMDDENS</sequence>
<proteinExistence type="predicted"/>
<dbReference type="AlphaFoldDB" id="A0A5B9WFI3"/>
<dbReference type="Gene3D" id="3.30.1340.10">
    <property type="entry name" value="HPr-like"/>
    <property type="match status" value="1"/>
</dbReference>
<dbReference type="EMBL" id="CP042997">
    <property type="protein sequence ID" value="QEH38731.1"/>
    <property type="molecule type" value="Genomic_DNA"/>
</dbReference>
<dbReference type="RefSeq" id="WP_148598144.1">
    <property type="nucleotide sequence ID" value="NZ_CP042997.1"/>
</dbReference>
<dbReference type="KEGG" id="agv:OJF2_73370"/>
<gene>
    <name evidence="5" type="primary">ptsH_3</name>
    <name evidence="5" type="ORF">OJF2_73370</name>
</gene>
<protein>
    <recommendedName>
        <fullName evidence="2">Phosphocarrier protein HPr</fullName>
    </recommendedName>
</protein>
<dbReference type="PANTHER" id="PTHR33705">
    <property type="entry name" value="PHOSPHOCARRIER PROTEIN HPR"/>
    <property type="match status" value="1"/>
</dbReference>
<evidence type="ECO:0000256" key="1">
    <source>
        <dbReference type="ARBA" id="ARBA00003681"/>
    </source>
</evidence>
<keyword evidence="5" id="KW-0808">Transferase</keyword>
<name>A0A5B9WFI3_9BACT</name>
<dbReference type="InterPro" id="IPR000032">
    <property type="entry name" value="HPr-like"/>
</dbReference>
<comment type="function">
    <text evidence="1">General (non sugar-specific) component of the phosphoenolpyruvate-dependent sugar phosphotransferase system (sugar PTS). This major carbohydrate active-transport system catalyzes the phosphorylation of incoming sugar substrates concomitantly with their translocation across the cell membrane. The phosphoryl group from phosphoenolpyruvate (PEP) is transferred to the phosphoryl carrier protein HPr by enzyme I. Phospho-HPr then transfers it to the PTS EIIA domain.</text>
</comment>
<evidence type="ECO:0000313" key="6">
    <source>
        <dbReference type="Proteomes" id="UP000324233"/>
    </source>
</evidence>
<dbReference type="GO" id="GO:0016740">
    <property type="term" value="F:transferase activity"/>
    <property type="evidence" value="ECO:0007669"/>
    <property type="project" value="UniProtKB-KW"/>
</dbReference>
<evidence type="ECO:0000313" key="5">
    <source>
        <dbReference type="EMBL" id="QEH38731.1"/>
    </source>
</evidence>
<evidence type="ECO:0000256" key="3">
    <source>
        <dbReference type="ARBA" id="ARBA00022597"/>
    </source>
</evidence>
<dbReference type="PRINTS" id="PR00107">
    <property type="entry name" value="PHOSPHOCPHPR"/>
</dbReference>
<dbReference type="PROSITE" id="PS51350">
    <property type="entry name" value="PTS_HPR_DOM"/>
    <property type="match status" value="1"/>
</dbReference>
<dbReference type="Proteomes" id="UP000324233">
    <property type="component" value="Chromosome"/>
</dbReference>
<dbReference type="NCBIfam" id="TIGR01003">
    <property type="entry name" value="PTS_HPr_family"/>
    <property type="match status" value="1"/>
</dbReference>
<dbReference type="InterPro" id="IPR050399">
    <property type="entry name" value="HPr"/>
</dbReference>
<reference evidence="5 6" key="1">
    <citation type="submission" date="2019-08" db="EMBL/GenBank/DDBJ databases">
        <title>Deep-cultivation of Planctomycetes and their phenomic and genomic characterization uncovers novel biology.</title>
        <authorList>
            <person name="Wiegand S."/>
            <person name="Jogler M."/>
            <person name="Boedeker C."/>
            <person name="Pinto D."/>
            <person name="Vollmers J."/>
            <person name="Rivas-Marin E."/>
            <person name="Kohn T."/>
            <person name="Peeters S.H."/>
            <person name="Heuer A."/>
            <person name="Rast P."/>
            <person name="Oberbeckmann S."/>
            <person name="Bunk B."/>
            <person name="Jeske O."/>
            <person name="Meyerdierks A."/>
            <person name="Storesund J.E."/>
            <person name="Kallscheuer N."/>
            <person name="Luecker S."/>
            <person name="Lage O.M."/>
            <person name="Pohl T."/>
            <person name="Merkel B.J."/>
            <person name="Hornburger P."/>
            <person name="Mueller R.-W."/>
            <person name="Bruemmer F."/>
            <person name="Labrenz M."/>
            <person name="Spormann A.M."/>
            <person name="Op den Camp H."/>
            <person name="Overmann J."/>
            <person name="Amann R."/>
            <person name="Jetten M.S.M."/>
            <person name="Mascher T."/>
            <person name="Medema M.H."/>
            <person name="Devos D.P."/>
            <person name="Kaster A.-K."/>
            <person name="Ovreas L."/>
            <person name="Rohde M."/>
            <person name="Galperin M.Y."/>
            <person name="Jogler C."/>
        </authorList>
    </citation>
    <scope>NUCLEOTIDE SEQUENCE [LARGE SCALE GENOMIC DNA]</scope>
    <source>
        <strain evidence="5 6">OJF2</strain>
    </source>
</reference>
<keyword evidence="3" id="KW-0813">Transport</keyword>
<accession>A0A5B9WFI3</accession>
<feature type="domain" description="HPr" evidence="4">
    <location>
        <begin position="15"/>
        <end position="104"/>
    </location>
</feature>
<dbReference type="PANTHER" id="PTHR33705:SF1">
    <property type="entry name" value="PHOSPHOCARRIER PROTEIN HPR"/>
    <property type="match status" value="1"/>
</dbReference>
<evidence type="ECO:0000256" key="2">
    <source>
        <dbReference type="ARBA" id="ARBA00020422"/>
    </source>
</evidence>
<organism evidence="5 6">
    <name type="scientific">Aquisphaera giovannonii</name>
    <dbReference type="NCBI Taxonomy" id="406548"/>
    <lineage>
        <taxon>Bacteria</taxon>
        <taxon>Pseudomonadati</taxon>
        <taxon>Planctomycetota</taxon>
        <taxon>Planctomycetia</taxon>
        <taxon>Isosphaerales</taxon>
        <taxon>Isosphaeraceae</taxon>
        <taxon>Aquisphaera</taxon>
    </lineage>
</organism>
<evidence type="ECO:0000259" key="4">
    <source>
        <dbReference type="PROSITE" id="PS51350"/>
    </source>
</evidence>